<dbReference type="Proteomes" id="UP000601435">
    <property type="component" value="Unassembled WGS sequence"/>
</dbReference>
<gene>
    <name evidence="1" type="ORF">SNEC2469_LOCUS11396</name>
</gene>
<accession>A0A812R1S8</accession>
<proteinExistence type="predicted"/>
<comment type="caution">
    <text evidence="1">The sequence shown here is derived from an EMBL/GenBank/DDBJ whole genome shotgun (WGS) entry which is preliminary data.</text>
</comment>
<protein>
    <submittedName>
        <fullName evidence="1">Uncharacterized protein</fullName>
    </submittedName>
</protein>
<sequence>SFLDVTSLSKACSWNHVAQRLAAVHEHWHLFVLQFFGVYYDDYMRFVEVWDDGRWRRLFVYIRQVHHNVDQQNAMKRLVVLVWFILKEPLIKPTVAFDGAYLMIFADAPKFTSPAAQRSMLTTELGLKVLTDRLEFAARQGGVVGVSQWINRSMHLERHARRKRYRGSHKPRLYERIGKIFLGPTDSVVTKVWRLQTTAESLKMFLHLRPPDCLV</sequence>
<organism evidence="1 2">
    <name type="scientific">Symbiodinium necroappetens</name>
    <dbReference type="NCBI Taxonomy" id="1628268"/>
    <lineage>
        <taxon>Eukaryota</taxon>
        <taxon>Sar</taxon>
        <taxon>Alveolata</taxon>
        <taxon>Dinophyceae</taxon>
        <taxon>Suessiales</taxon>
        <taxon>Symbiodiniaceae</taxon>
        <taxon>Symbiodinium</taxon>
    </lineage>
</organism>
<reference evidence="1" key="1">
    <citation type="submission" date="2021-02" db="EMBL/GenBank/DDBJ databases">
        <authorList>
            <person name="Dougan E. K."/>
            <person name="Rhodes N."/>
            <person name="Thang M."/>
            <person name="Chan C."/>
        </authorList>
    </citation>
    <scope>NUCLEOTIDE SEQUENCE</scope>
</reference>
<keyword evidence="2" id="KW-1185">Reference proteome</keyword>
<dbReference type="AlphaFoldDB" id="A0A812R1S8"/>
<dbReference type="EMBL" id="CAJNJA010018076">
    <property type="protein sequence ID" value="CAE7414728.1"/>
    <property type="molecule type" value="Genomic_DNA"/>
</dbReference>
<feature type="non-terminal residue" evidence="1">
    <location>
        <position position="215"/>
    </location>
</feature>
<name>A0A812R1S8_9DINO</name>
<evidence type="ECO:0000313" key="2">
    <source>
        <dbReference type="Proteomes" id="UP000601435"/>
    </source>
</evidence>
<dbReference type="OrthoDB" id="10349359at2759"/>
<evidence type="ECO:0000313" key="1">
    <source>
        <dbReference type="EMBL" id="CAE7414728.1"/>
    </source>
</evidence>